<dbReference type="EMBL" id="MIPT01000001">
    <property type="protein sequence ID" value="OHT19103.1"/>
    <property type="molecule type" value="Genomic_DNA"/>
</dbReference>
<evidence type="ECO:0000313" key="3">
    <source>
        <dbReference type="Proteomes" id="UP000179467"/>
    </source>
</evidence>
<reference evidence="2 3" key="1">
    <citation type="submission" date="2016-09" db="EMBL/GenBank/DDBJ databases">
        <title>Metabolic pathway, cell adaptation mechanisms and a novel monoxygenase revealed through proteogenomic-transcription analysis of a Sphingomonas haloaromaticamans strain degrading the fungicide ortho-phenylphenol.</title>
        <authorList>
            <person name="Perruchon C."/>
            <person name="Papadopoulou E.S."/>
            <person name="Rousidou C."/>
            <person name="Vasileiadis S."/>
            <person name="Tanou G."/>
            <person name="Amoutzias G."/>
            <person name="Molassiotis A."/>
            <person name="Karpouzas D.G."/>
        </authorList>
    </citation>
    <scope>NUCLEOTIDE SEQUENCE [LARGE SCALE GENOMIC DNA]</scope>
    <source>
        <strain evidence="2 3">P3</strain>
    </source>
</reference>
<keyword evidence="3" id="KW-1185">Reference proteome</keyword>
<dbReference type="Pfam" id="PF13924">
    <property type="entry name" value="Lipocalin_5"/>
    <property type="match status" value="1"/>
</dbReference>
<organism evidence="2 3">
    <name type="scientific">Edaphosphingomonas haloaromaticamans</name>
    <dbReference type="NCBI Taxonomy" id="653954"/>
    <lineage>
        <taxon>Bacteria</taxon>
        <taxon>Pseudomonadati</taxon>
        <taxon>Pseudomonadota</taxon>
        <taxon>Alphaproteobacteria</taxon>
        <taxon>Sphingomonadales</taxon>
        <taxon>Rhizorhabdaceae</taxon>
        <taxon>Edaphosphingomonas</taxon>
    </lineage>
</organism>
<name>A0A1S1HCR0_9SPHN</name>
<dbReference type="AlphaFoldDB" id="A0A1S1HCR0"/>
<comment type="caution">
    <text evidence="2">The sequence shown here is derived from an EMBL/GenBank/DDBJ whole genome shotgun (WGS) entry which is preliminary data.</text>
</comment>
<sequence>MKQDIVRPASATLREALIGAWQLVSCIETDVDTGEVFLPMGERPLGFLLYTPDGYMSAQLSSPDRADFAAGDMYRGAADEYLAAGISYLAYSGRYRVDENRGTVEHGMGVSLFPNWQGQRQLRIPELDGDTLVLATDRPALFAGSFKTARITWRRAAPNP</sequence>
<gene>
    <name evidence="2" type="ORF">BHE75_01086</name>
</gene>
<dbReference type="RefSeq" id="WP_070932915.1">
    <property type="nucleotide sequence ID" value="NZ_MIPT01000001.1"/>
</dbReference>
<protein>
    <recommendedName>
        <fullName evidence="1">Lipocalin-like domain-containing protein</fullName>
    </recommendedName>
</protein>
<dbReference type="OrthoDB" id="118834at2"/>
<feature type="domain" description="Lipocalin-like" evidence="1">
    <location>
        <begin position="18"/>
        <end position="156"/>
    </location>
</feature>
<evidence type="ECO:0000313" key="2">
    <source>
        <dbReference type="EMBL" id="OHT19103.1"/>
    </source>
</evidence>
<dbReference type="Proteomes" id="UP000179467">
    <property type="component" value="Unassembled WGS sequence"/>
</dbReference>
<dbReference type="InterPro" id="IPR024311">
    <property type="entry name" value="Lipocalin-like"/>
</dbReference>
<accession>A0A1S1HCR0</accession>
<proteinExistence type="predicted"/>
<evidence type="ECO:0000259" key="1">
    <source>
        <dbReference type="Pfam" id="PF13924"/>
    </source>
</evidence>